<evidence type="ECO:0000256" key="1">
    <source>
        <dbReference type="SAM" id="SignalP"/>
    </source>
</evidence>
<keyword evidence="1" id="KW-0732">Signal</keyword>
<dbReference type="AlphaFoldDB" id="A0AAN9SAJ0"/>
<sequence length="120" mass="12867">MKGAPIPILMGFVVILLHAYISNADSMKINDTTTICDGYSPDCLIGRHVEPVFPTITTSHFGRMLAGGDSRHTGGTADPNNAACKIYDGRYRDCSPPQNGKPNSADHCSDPYFKGSDCTS</sequence>
<feature type="signal peptide" evidence="1">
    <location>
        <begin position="1"/>
        <end position="24"/>
    </location>
</feature>
<evidence type="ECO:0000313" key="2">
    <source>
        <dbReference type="EMBL" id="KAK7390564.1"/>
    </source>
</evidence>
<dbReference type="EMBL" id="JAYMYS010000006">
    <property type="protein sequence ID" value="KAK7390564.1"/>
    <property type="molecule type" value="Genomic_DNA"/>
</dbReference>
<feature type="chain" id="PRO_5042912966" evidence="1">
    <location>
        <begin position="25"/>
        <end position="120"/>
    </location>
</feature>
<dbReference type="Proteomes" id="UP001386955">
    <property type="component" value="Unassembled WGS sequence"/>
</dbReference>
<organism evidence="2 3">
    <name type="scientific">Psophocarpus tetragonolobus</name>
    <name type="common">Winged bean</name>
    <name type="synonym">Dolichos tetragonolobus</name>
    <dbReference type="NCBI Taxonomy" id="3891"/>
    <lineage>
        <taxon>Eukaryota</taxon>
        <taxon>Viridiplantae</taxon>
        <taxon>Streptophyta</taxon>
        <taxon>Embryophyta</taxon>
        <taxon>Tracheophyta</taxon>
        <taxon>Spermatophyta</taxon>
        <taxon>Magnoliopsida</taxon>
        <taxon>eudicotyledons</taxon>
        <taxon>Gunneridae</taxon>
        <taxon>Pentapetalae</taxon>
        <taxon>rosids</taxon>
        <taxon>fabids</taxon>
        <taxon>Fabales</taxon>
        <taxon>Fabaceae</taxon>
        <taxon>Papilionoideae</taxon>
        <taxon>50 kb inversion clade</taxon>
        <taxon>NPAAA clade</taxon>
        <taxon>indigoferoid/millettioid clade</taxon>
        <taxon>Phaseoleae</taxon>
        <taxon>Psophocarpus</taxon>
    </lineage>
</organism>
<protein>
    <submittedName>
        <fullName evidence="2">Uncharacterized protein</fullName>
    </submittedName>
</protein>
<keyword evidence="3" id="KW-1185">Reference proteome</keyword>
<name>A0AAN9SAJ0_PSOTE</name>
<accession>A0AAN9SAJ0</accession>
<evidence type="ECO:0000313" key="3">
    <source>
        <dbReference type="Proteomes" id="UP001386955"/>
    </source>
</evidence>
<comment type="caution">
    <text evidence="2">The sequence shown here is derived from an EMBL/GenBank/DDBJ whole genome shotgun (WGS) entry which is preliminary data.</text>
</comment>
<reference evidence="2 3" key="1">
    <citation type="submission" date="2024-01" db="EMBL/GenBank/DDBJ databases">
        <title>The genomes of 5 underutilized Papilionoideae crops provide insights into root nodulation and disease resistanc.</title>
        <authorList>
            <person name="Jiang F."/>
        </authorList>
    </citation>
    <scope>NUCLEOTIDE SEQUENCE [LARGE SCALE GENOMIC DNA]</scope>
    <source>
        <strain evidence="2">DUOXIRENSHENG_FW03</strain>
        <tissue evidence="2">Leaves</tissue>
    </source>
</reference>
<proteinExistence type="predicted"/>
<gene>
    <name evidence="2" type="ORF">VNO78_25873</name>
</gene>